<evidence type="ECO:0000256" key="1">
    <source>
        <dbReference type="SAM" id="Phobius"/>
    </source>
</evidence>
<proteinExistence type="predicted"/>
<protein>
    <recommendedName>
        <fullName evidence="4">Heme exporter protein D</fullName>
    </recommendedName>
</protein>
<keyword evidence="3" id="KW-1185">Reference proteome</keyword>
<evidence type="ECO:0008006" key="4">
    <source>
        <dbReference type="Google" id="ProtNLM"/>
    </source>
</evidence>
<dbReference type="Proteomes" id="UP000546536">
    <property type="component" value="Unassembled WGS sequence"/>
</dbReference>
<name>A0ABX1V6E5_9GAMM</name>
<feature type="transmembrane region" description="Helical" evidence="1">
    <location>
        <begin position="6"/>
        <end position="30"/>
    </location>
</feature>
<evidence type="ECO:0000313" key="3">
    <source>
        <dbReference type="Proteomes" id="UP000546536"/>
    </source>
</evidence>
<accession>A0ABX1V6E5</accession>
<dbReference type="EMBL" id="JABERG010000016">
    <property type="protein sequence ID" value="NNH88206.1"/>
    <property type="molecule type" value="Genomic_DNA"/>
</dbReference>
<evidence type="ECO:0000313" key="2">
    <source>
        <dbReference type="EMBL" id="NNH88206.1"/>
    </source>
</evidence>
<organism evidence="2 3">
    <name type="scientific">Acinetobacter terrae</name>
    <dbReference type="NCBI Taxonomy" id="2731247"/>
    <lineage>
        <taxon>Bacteria</taxon>
        <taxon>Pseudomonadati</taxon>
        <taxon>Pseudomonadota</taxon>
        <taxon>Gammaproteobacteria</taxon>
        <taxon>Moraxellales</taxon>
        <taxon>Moraxellaceae</taxon>
        <taxon>Acinetobacter</taxon>
        <taxon>Acinetobacter Taxon 24</taxon>
    </lineage>
</organism>
<comment type="caution">
    <text evidence="2">The sequence shown here is derived from an EMBL/GenBank/DDBJ whole genome shotgun (WGS) entry which is preliminary data.</text>
</comment>
<gene>
    <name evidence="2" type="ORF">HLH13_10930</name>
</gene>
<sequence length="53" mass="6083">MHELNYGHIAVLFFIVVPCVLIVVMLFKLLMNEAQKINKKAAALKNKIESENR</sequence>
<keyword evidence="1" id="KW-0472">Membrane</keyword>
<keyword evidence="1" id="KW-1133">Transmembrane helix</keyword>
<reference evidence="2 3" key="1">
    <citation type="submission" date="2020-04" db="EMBL/GenBank/DDBJ databases">
        <title>Acinetobacter Taxon 24.</title>
        <authorList>
            <person name="Nemec A."/>
            <person name="Radolfova-Krizova L."/>
            <person name="Higgins P.G."/>
            <person name="Spanelova P."/>
        </authorList>
    </citation>
    <scope>NUCLEOTIDE SEQUENCE [LARGE SCALE GENOMIC DNA]</scope>
    <source>
        <strain evidence="2 3">ANC 4279</strain>
    </source>
</reference>
<keyword evidence="1" id="KW-0812">Transmembrane</keyword>
<dbReference type="RefSeq" id="WP_171544709.1">
    <property type="nucleotide sequence ID" value="NZ_JABERG010000016.1"/>
</dbReference>